<proteinExistence type="predicted"/>
<accession>A0A9D4F996</accession>
<comment type="caution">
    <text evidence="1">The sequence shown here is derived from an EMBL/GenBank/DDBJ whole genome shotgun (WGS) entry which is preliminary data.</text>
</comment>
<sequence length="77" mass="8768">MLSLFKAGMFNARAVMPTYCGYKEMLDKLNKFLKKKPIPGSSHLISLIHILRNLALMHVHQVYTQINPLHAGKFVVC</sequence>
<dbReference type="Proteomes" id="UP000828390">
    <property type="component" value="Unassembled WGS sequence"/>
</dbReference>
<reference evidence="1" key="2">
    <citation type="submission" date="2020-11" db="EMBL/GenBank/DDBJ databases">
        <authorList>
            <person name="McCartney M.A."/>
            <person name="Auch B."/>
            <person name="Kono T."/>
            <person name="Mallez S."/>
            <person name="Becker A."/>
            <person name="Gohl D.M."/>
            <person name="Silverstein K.A.T."/>
            <person name="Koren S."/>
            <person name="Bechman K.B."/>
            <person name="Herman A."/>
            <person name="Abrahante J.E."/>
            <person name="Garbe J."/>
        </authorList>
    </citation>
    <scope>NUCLEOTIDE SEQUENCE</scope>
    <source>
        <strain evidence="1">Duluth1</strain>
        <tissue evidence="1">Whole animal</tissue>
    </source>
</reference>
<dbReference type="AlphaFoldDB" id="A0A9D4F996"/>
<reference evidence="1" key="1">
    <citation type="journal article" date="2019" name="bioRxiv">
        <title>The Genome of the Zebra Mussel, Dreissena polymorpha: A Resource for Invasive Species Research.</title>
        <authorList>
            <person name="McCartney M.A."/>
            <person name="Auch B."/>
            <person name="Kono T."/>
            <person name="Mallez S."/>
            <person name="Zhang Y."/>
            <person name="Obille A."/>
            <person name="Becker A."/>
            <person name="Abrahante J.E."/>
            <person name="Garbe J."/>
            <person name="Badalamenti J.P."/>
            <person name="Herman A."/>
            <person name="Mangelson H."/>
            <person name="Liachko I."/>
            <person name="Sullivan S."/>
            <person name="Sone E.D."/>
            <person name="Koren S."/>
            <person name="Silverstein K.A.T."/>
            <person name="Beckman K.B."/>
            <person name="Gohl D.M."/>
        </authorList>
    </citation>
    <scope>NUCLEOTIDE SEQUENCE</scope>
    <source>
        <strain evidence="1">Duluth1</strain>
        <tissue evidence="1">Whole animal</tissue>
    </source>
</reference>
<name>A0A9D4F996_DREPO</name>
<protein>
    <submittedName>
        <fullName evidence="1">Uncharacterized protein</fullName>
    </submittedName>
</protein>
<dbReference type="EMBL" id="JAIWYP010000007">
    <property type="protein sequence ID" value="KAH3794739.1"/>
    <property type="molecule type" value="Genomic_DNA"/>
</dbReference>
<evidence type="ECO:0000313" key="1">
    <source>
        <dbReference type="EMBL" id="KAH3794739.1"/>
    </source>
</evidence>
<gene>
    <name evidence="1" type="ORF">DPMN_148277</name>
</gene>
<organism evidence="1 2">
    <name type="scientific">Dreissena polymorpha</name>
    <name type="common">Zebra mussel</name>
    <name type="synonym">Mytilus polymorpha</name>
    <dbReference type="NCBI Taxonomy" id="45954"/>
    <lineage>
        <taxon>Eukaryota</taxon>
        <taxon>Metazoa</taxon>
        <taxon>Spiralia</taxon>
        <taxon>Lophotrochozoa</taxon>
        <taxon>Mollusca</taxon>
        <taxon>Bivalvia</taxon>
        <taxon>Autobranchia</taxon>
        <taxon>Heteroconchia</taxon>
        <taxon>Euheterodonta</taxon>
        <taxon>Imparidentia</taxon>
        <taxon>Neoheterodontei</taxon>
        <taxon>Myida</taxon>
        <taxon>Dreissenoidea</taxon>
        <taxon>Dreissenidae</taxon>
        <taxon>Dreissena</taxon>
    </lineage>
</organism>
<keyword evidence="2" id="KW-1185">Reference proteome</keyword>
<evidence type="ECO:0000313" key="2">
    <source>
        <dbReference type="Proteomes" id="UP000828390"/>
    </source>
</evidence>